<dbReference type="SUPFAM" id="SSF53901">
    <property type="entry name" value="Thiolase-like"/>
    <property type="match status" value="1"/>
</dbReference>
<dbReference type="EMBL" id="FO681347">
    <property type="protein sequence ID" value="CCV64672.1"/>
    <property type="molecule type" value="Genomic_DNA"/>
</dbReference>
<dbReference type="GO" id="GO:0006633">
    <property type="term" value="P:fatty acid biosynthetic process"/>
    <property type="evidence" value="ECO:0007669"/>
    <property type="project" value="UniProtKB-UniRule"/>
</dbReference>
<keyword evidence="5 9" id="KW-0276">Fatty acid metabolism</keyword>
<dbReference type="PANTHER" id="PTHR34069">
    <property type="entry name" value="3-OXOACYL-[ACYL-CARRIER-PROTEIN] SYNTHASE 3"/>
    <property type="match status" value="1"/>
</dbReference>
<dbReference type="EC" id="2.3.1.180" evidence="9"/>
<feature type="active site" evidence="9">
    <location>
        <position position="268"/>
    </location>
</feature>
<organism evidence="12 13">
    <name type="scientific">Alteracholeplasma palmae (strain ATCC 49389 / J233)</name>
    <name type="common">Acholeplasma palmae</name>
    <dbReference type="NCBI Taxonomy" id="1318466"/>
    <lineage>
        <taxon>Bacteria</taxon>
        <taxon>Bacillati</taxon>
        <taxon>Mycoplasmatota</taxon>
        <taxon>Mollicutes</taxon>
        <taxon>Acholeplasmatales</taxon>
        <taxon>Acholeplasmataceae</taxon>
        <taxon>Acholeplasma</taxon>
    </lineage>
</organism>
<keyword evidence="13" id="KW-1185">Reference proteome</keyword>
<dbReference type="InterPro" id="IPR013751">
    <property type="entry name" value="ACP_syn_III_N"/>
</dbReference>
<protein>
    <recommendedName>
        <fullName evidence="9">Beta-ketoacyl-[acyl-carrier-protein] synthase III</fullName>
        <shortName evidence="9">Beta-ketoacyl-ACP synthase III</shortName>
        <shortName evidence="9">KAS III</shortName>
        <ecNumber evidence="9">2.3.1.180</ecNumber>
    </recommendedName>
    <alternativeName>
        <fullName evidence="9">3-oxoacyl-[acyl-carrier-protein] synthase 3</fullName>
    </alternativeName>
    <alternativeName>
        <fullName evidence="9">3-oxoacyl-[acyl-carrier-protein] synthase III</fullName>
    </alternativeName>
</protein>
<comment type="subcellular location">
    <subcellularLocation>
        <location evidence="9">Cytoplasm</location>
    </subcellularLocation>
</comment>
<dbReference type="RefSeq" id="WP_030003559.1">
    <property type="nucleotide sequence ID" value="NC_022538.1"/>
</dbReference>
<feature type="active site" evidence="9">
    <location>
        <position position="115"/>
    </location>
</feature>
<dbReference type="HAMAP" id="MF_01815">
    <property type="entry name" value="FabH"/>
    <property type="match status" value="1"/>
</dbReference>
<feature type="domain" description="Beta-ketoacyl-[acyl-carrier-protein] synthase III C-terminal" evidence="10">
    <location>
        <begin position="222"/>
        <end position="308"/>
    </location>
</feature>
<gene>
    <name evidence="9 12" type="primary">fabH</name>
    <name evidence="12" type="ORF">BN85410950</name>
</gene>
<dbReference type="KEGG" id="apal:BN85410950"/>
<dbReference type="Gene3D" id="3.40.47.10">
    <property type="match status" value="1"/>
</dbReference>
<feature type="domain" description="Beta-ketoacyl-[acyl-carrier-protein] synthase III N-terminal" evidence="11">
    <location>
        <begin position="109"/>
        <end position="179"/>
    </location>
</feature>
<dbReference type="InterPro" id="IPR004655">
    <property type="entry name" value="FabH"/>
</dbReference>
<dbReference type="InterPro" id="IPR013747">
    <property type="entry name" value="ACP_syn_III_C"/>
</dbReference>
<dbReference type="InterPro" id="IPR016039">
    <property type="entry name" value="Thiolase-like"/>
</dbReference>
<dbReference type="UniPathway" id="UPA00094"/>
<comment type="domain">
    <text evidence="9">The last Arg residue of the ACP-binding site is essential for the weak association between ACP/AcpP and FabH.</text>
</comment>
<comment type="catalytic activity">
    <reaction evidence="9">
        <text>malonyl-[ACP] + acetyl-CoA + H(+) = 3-oxobutanoyl-[ACP] + CO2 + CoA</text>
        <dbReference type="Rhea" id="RHEA:12080"/>
        <dbReference type="Rhea" id="RHEA-COMP:9623"/>
        <dbReference type="Rhea" id="RHEA-COMP:9625"/>
        <dbReference type="ChEBI" id="CHEBI:15378"/>
        <dbReference type="ChEBI" id="CHEBI:16526"/>
        <dbReference type="ChEBI" id="CHEBI:57287"/>
        <dbReference type="ChEBI" id="CHEBI:57288"/>
        <dbReference type="ChEBI" id="CHEBI:78449"/>
        <dbReference type="ChEBI" id="CHEBI:78450"/>
        <dbReference type="EC" id="2.3.1.180"/>
    </reaction>
</comment>
<feature type="region of interest" description="ACP-binding" evidence="9">
    <location>
        <begin position="239"/>
        <end position="243"/>
    </location>
</feature>
<evidence type="ECO:0000256" key="4">
    <source>
        <dbReference type="ARBA" id="ARBA00022679"/>
    </source>
</evidence>
<keyword evidence="8 9" id="KW-0012">Acyltransferase</keyword>
<keyword evidence="6 9" id="KW-0443">Lipid metabolism</keyword>
<name>U4KLG1_ALTPJ</name>
<evidence type="ECO:0000256" key="6">
    <source>
        <dbReference type="ARBA" id="ARBA00023098"/>
    </source>
</evidence>
<comment type="pathway">
    <text evidence="9">Lipid metabolism; fatty acid biosynthesis.</text>
</comment>
<evidence type="ECO:0000256" key="3">
    <source>
        <dbReference type="ARBA" id="ARBA00022516"/>
    </source>
</evidence>
<accession>U4KLG1</accession>
<dbReference type="Proteomes" id="UP000032740">
    <property type="component" value="Chromosome"/>
</dbReference>
<dbReference type="HOGENOM" id="CLU_039592_4_2_14"/>
<dbReference type="GO" id="GO:0033818">
    <property type="term" value="F:beta-ketoacyl-acyl-carrier-protein synthase III activity"/>
    <property type="evidence" value="ECO:0007669"/>
    <property type="project" value="UniProtKB-UniRule"/>
</dbReference>
<keyword evidence="2 9" id="KW-0963">Cytoplasm</keyword>
<evidence type="ECO:0000313" key="12">
    <source>
        <dbReference type="EMBL" id="CCV64672.1"/>
    </source>
</evidence>
<keyword evidence="4 9" id="KW-0808">Transferase</keyword>
<keyword evidence="3 9" id="KW-0444">Lipid biosynthesis</keyword>
<comment type="subunit">
    <text evidence="9">Homodimer.</text>
</comment>
<evidence type="ECO:0000313" key="13">
    <source>
        <dbReference type="Proteomes" id="UP000032740"/>
    </source>
</evidence>
<dbReference type="NCBIfam" id="TIGR00747">
    <property type="entry name" value="fabH"/>
    <property type="match status" value="1"/>
</dbReference>
<comment type="function">
    <text evidence="9">Catalyzes the condensation reaction of fatty acid synthesis by the addition to an acyl acceptor of two carbons from malonyl-ACP. Catalyzes the first condensation reaction which initiates fatty acid synthesis and may therefore play a role in governing the total rate of fatty acid production. Possesses both acetoacetyl-ACP synthase and acetyl transacylase activities. Its substrate specificity determines the biosynthesis of branched-chain and/or straight-chain of fatty acids.</text>
</comment>
<evidence type="ECO:0000256" key="1">
    <source>
        <dbReference type="ARBA" id="ARBA00008642"/>
    </source>
</evidence>
<evidence type="ECO:0000256" key="2">
    <source>
        <dbReference type="ARBA" id="ARBA00022490"/>
    </source>
</evidence>
<evidence type="ECO:0000256" key="9">
    <source>
        <dbReference type="HAMAP-Rule" id="MF_01815"/>
    </source>
</evidence>
<comment type="similarity">
    <text evidence="1 9">Belongs to the thiolase-like superfamily. FabH family.</text>
</comment>
<dbReference type="OrthoDB" id="9815506at2"/>
<evidence type="ECO:0000256" key="8">
    <source>
        <dbReference type="ARBA" id="ARBA00023315"/>
    </source>
</evidence>
<dbReference type="GO" id="GO:0004315">
    <property type="term" value="F:3-oxoacyl-[acyl-carrier-protein] synthase activity"/>
    <property type="evidence" value="ECO:0007669"/>
    <property type="project" value="InterPro"/>
</dbReference>
<keyword evidence="7 9" id="KW-0275">Fatty acid biosynthesis</keyword>
<dbReference type="Pfam" id="PF08545">
    <property type="entry name" value="ACP_syn_III"/>
    <property type="match status" value="1"/>
</dbReference>
<evidence type="ECO:0000256" key="5">
    <source>
        <dbReference type="ARBA" id="ARBA00022832"/>
    </source>
</evidence>
<dbReference type="NCBIfam" id="NF006829">
    <property type="entry name" value="PRK09352.1"/>
    <property type="match status" value="1"/>
</dbReference>
<evidence type="ECO:0000259" key="11">
    <source>
        <dbReference type="Pfam" id="PF08545"/>
    </source>
</evidence>
<dbReference type="GO" id="GO:0005737">
    <property type="term" value="C:cytoplasm"/>
    <property type="evidence" value="ECO:0007669"/>
    <property type="project" value="UniProtKB-SubCell"/>
</dbReference>
<dbReference type="CDD" id="cd00830">
    <property type="entry name" value="KAS_III"/>
    <property type="match status" value="1"/>
</dbReference>
<dbReference type="STRING" id="1318466.BN85410950"/>
<feature type="active site" evidence="9">
    <location>
        <position position="238"/>
    </location>
</feature>
<reference evidence="12 13" key="1">
    <citation type="journal article" date="2013" name="J. Mol. Microbiol. Biotechnol.">
        <title>Analysis of the Complete Genomes of Acholeplasma brassicae , A. palmae and A. laidlawii and Their Comparison to the Obligate Parasites from ' Candidatus Phytoplasma'.</title>
        <authorList>
            <person name="Kube M."/>
            <person name="Siewert C."/>
            <person name="Migdoll A.M."/>
            <person name="Duduk B."/>
            <person name="Holz S."/>
            <person name="Rabus R."/>
            <person name="Seemuller E."/>
            <person name="Mitrovic J."/>
            <person name="Muller I."/>
            <person name="Buttner C."/>
            <person name="Reinhardt R."/>
        </authorList>
    </citation>
    <scope>NUCLEOTIDE SEQUENCE [LARGE SCALE GENOMIC DNA]</scope>
    <source>
        <strain evidence="12 13">J233</strain>
    </source>
</reference>
<evidence type="ECO:0000259" key="10">
    <source>
        <dbReference type="Pfam" id="PF08541"/>
    </source>
</evidence>
<sequence length="309" mass="34432">MNPRIKVVSTGKYVPEDILTNKDLEQIVETSDEWIQTRTGIIERRIAKTEKNIDLAYKAALDAITKSNYDKEKIDLIVVATMSNDNRNPSIANLVQARLGLNDKQIMAFDINAACTGFVYALEIASNLLVTGKFKTALVIGSEKMSQIIDYTDRNTCILFGDGAGAMIIEGTNEPKNEVYFYSDSKGDTEDILYASRYLKMDGKKVYQFAVQMIPVAINKVLEYAKLEIDDIDGIIFHQANKRIIDHVVKIMKIDIDKVFINIDKYGNTSAASIPIALSEYKDTQKTSKKVLLVGFGGGFTWGSAIIDI</sequence>
<evidence type="ECO:0000256" key="7">
    <source>
        <dbReference type="ARBA" id="ARBA00023160"/>
    </source>
</evidence>
<dbReference type="PANTHER" id="PTHR34069:SF2">
    <property type="entry name" value="BETA-KETOACYL-[ACYL-CARRIER-PROTEIN] SYNTHASE III"/>
    <property type="match status" value="1"/>
</dbReference>
<keyword evidence="9" id="KW-0511">Multifunctional enzyme</keyword>
<dbReference type="GO" id="GO:0044550">
    <property type="term" value="P:secondary metabolite biosynthetic process"/>
    <property type="evidence" value="ECO:0007669"/>
    <property type="project" value="TreeGrafter"/>
</dbReference>
<dbReference type="AlphaFoldDB" id="U4KLG1"/>
<dbReference type="Pfam" id="PF08541">
    <property type="entry name" value="ACP_syn_III_C"/>
    <property type="match status" value="1"/>
</dbReference>
<proteinExistence type="inferred from homology"/>